<feature type="transmembrane region" description="Helical" evidence="8">
    <location>
        <begin position="313"/>
        <end position="331"/>
    </location>
</feature>
<gene>
    <name evidence="9" type="ORF">L2W38_07280</name>
</gene>
<evidence type="ECO:0000256" key="8">
    <source>
        <dbReference type="SAM" id="Phobius"/>
    </source>
</evidence>
<feature type="transmembrane region" description="Helical" evidence="8">
    <location>
        <begin position="99"/>
        <end position="118"/>
    </location>
</feature>
<feature type="transmembrane region" description="Helical" evidence="8">
    <location>
        <begin position="154"/>
        <end position="176"/>
    </location>
</feature>
<evidence type="ECO:0000256" key="6">
    <source>
        <dbReference type="ARBA" id="ARBA00022989"/>
    </source>
</evidence>
<keyword evidence="6 8" id="KW-1133">Transmembrane helix</keyword>
<feature type="transmembrane region" description="Helical" evidence="8">
    <location>
        <begin position="124"/>
        <end position="142"/>
    </location>
</feature>
<evidence type="ECO:0000313" key="9">
    <source>
        <dbReference type="EMBL" id="MCF4142615.1"/>
    </source>
</evidence>
<evidence type="ECO:0000256" key="5">
    <source>
        <dbReference type="ARBA" id="ARBA00022692"/>
    </source>
</evidence>
<dbReference type="PANTHER" id="PTHR30472:SF70">
    <property type="entry name" value="MOLYBDATE IMPORT SYSTEM PERMEASE PROTEIN MOLB"/>
    <property type="match status" value="1"/>
</dbReference>
<dbReference type="Gene3D" id="1.10.3470.10">
    <property type="entry name" value="ABC transporter involved in vitamin B12 uptake, BtuC"/>
    <property type="match status" value="1"/>
</dbReference>
<dbReference type="Pfam" id="PF01032">
    <property type="entry name" value="FecCD"/>
    <property type="match status" value="1"/>
</dbReference>
<feature type="transmembrane region" description="Helical" evidence="8">
    <location>
        <begin position="67"/>
        <end position="87"/>
    </location>
</feature>
<dbReference type="PANTHER" id="PTHR30472">
    <property type="entry name" value="FERRIC ENTEROBACTIN TRANSPORT SYSTEM PERMEASE PROTEIN"/>
    <property type="match status" value="1"/>
</dbReference>
<keyword evidence="7 8" id="KW-0472">Membrane</keyword>
<dbReference type="InterPro" id="IPR000522">
    <property type="entry name" value="ABC_transptr_permease_BtuC"/>
</dbReference>
<keyword evidence="5 8" id="KW-0812">Transmembrane</keyword>
<sequence length="339" mass="35951">MAKRFEFKVVLLWALVLLPLLAGLFCIGVGRYSLTVGESFKVLARALAFGRDGVDPMNYSVVVNIRLPRVLLALLCGAGLAASGAAFQSIFTNPLATPDTLGVAAGASFGAVLALLFWDNLLWIQAMALVSGLAAVSLTFWISRSRGQSSVLMMILSGVVVSSMFQAFVSLVKYLADPEDKLPAITYWLLGSLSSITYKSLAIGAPFILFGLAVLVATRWKLNVLSLSEDEARSMGVDVNILRAVIVVAATMITASAISMCGQVGWIGLLVPHVARMLFGSNNRYVVPASISLGAVFMLVIDTVARSATAAEIPVSILTATIGAPFFIFLLKKTGGNRL</sequence>
<comment type="caution">
    <text evidence="9">The sequence shown here is derived from an EMBL/GenBank/DDBJ whole genome shotgun (WGS) entry which is preliminary data.</text>
</comment>
<dbReference type="RefSeq" id="WP_236099337.1">
    <property type="nucleotide sequence ID" value="NZ_JAKGUD010000006.1"/>
</dbReference>
<evidence type="ECO:0000256" key="7">
    <source>
        <dbReference type="ARBA" id="ARBA00023136"/>
    </source>
</evidence>
<evidence type="ECO:0000256" key="2">
    <source>
        <dbReference type="ARBA" id="ARBA00007935"/>
    </source>
</evidence>
<feature type="transmembrane region" description="Helical" evidence="8">
    <location>
        <begin position="285"/>
        <end position="301"/>
    </location>
</feature>
<keyword evidence="10" id="KW-1185">Reference proteome</keyword>
<accession>A0ABS9EN45</accession>
<dbReference type="InterPro" id="IPR037294">
    <property type="entry name" value="ABC_BtuC-like"/>
</dbReference>
<dbReference type="Proteomes" id="UP001200430">
    <property type="component" value="Unassembled WGS sequence"/>
</dbReference>
<dbReference type="CDD" id="cd06550">
    <property type="entry name" value="TM_ABC_iron-siderophores_like"/>
    <property type="match status" value="1"/>
</dbReference>
<dbReference type="EMBL" id="JAKGUD010000006">
    <property type="protein sequence ID" value="MCF4142615.1"/>
    <property type="molecule type" value="Genomic_DNA"/>
</dbReference>
<evidence type="ECO:0000256" key="1">
    <source>
        <dbReference type="ARBA" id="ARBA00004651"/>
    </source>
</evidence>
<comment type="similarity">
    <text evidence="2">Belongs to the binding-protein-dependent transport system permease family. FecCD subfamily.</text>
</comment>
<evidence type="ECO:0000256" key="4">
    <source>
        <dbReference type="ARBA" id="ARBA00022475"/>
    </source>
</evidence>
<organism evidence="9 10">
    <name type="scientific">Dethiosulfovibrio marinus</name>
    <dbReference type="NCBI Taxonomy" id="133532"/>
    <lineage>
        <taxon>Bacteria</taxon>
        <taxon>Thermotogati</taxon>
        <taxon>Synergistota</taxon>
        <taxon>Synergistia</taxon>
        <taxon>Synergistales</taxon>
        <taxon>Dethiosulfovibrionaceae</taxon>
        <taxon>Dethiosulfovibrio</taxon>
    </lineage>
</organism>
<evidence type="ECO:0000256" key="3">
    <source>
        <dbReference type="ARBA" id="ARBA00022448"/>
    </source>
</evidence>
<feature type="transmembrane region" description="Helical" evidence="8">
    <location>
        <begin position="241"/>
        <end position="265"/>
    </location>
</feature>
<dbReference type="SUPFAM" id="SSF81345">
    <property type="entry name" value="ABC transporter involved in vitamin B12 uptake, BtuC"/>
    <property type="match status" value="1"/>
</dbReference>
<reference evidence="9 10" key="1">
    <citation type="submission" date="2022-01" db="EMBL/GenBank/DDBJ databases">
        <title>Dethiosulfovibrio faecalis sp. nov., a novel proteolytic, non-sulfur-reducing bacterium isolated from a marine aquaculture solid waste bioreactor.</title>
        <authorList>
            <person name="Grabowski S."/>
            <person name="Apolinario E."/>
            <person name="Schneider N."/>
            <person name="Marshall C.W."/>
            <person name="Sowers K.R."/>
        </authorList>
    </citation>
    <scope>NUCLEOTIDE SEQUENCE [LARGE SCALE GENOMIC DNA]</scope>
    <source>
        <strain evidence="9 10">DSM 12537</strain>
    </source>
</reference>
<comment type="subcellular location">
    <subcellularLocation>
        <location evidence="1">Cell membrane</location>
        <topology evidence="1">Multi-pass membrane protein</topology>
    </subcellularLocation>
</comment>
<protein>
    <submittedName>
        <fullName evidence="9">Iron ABC transporter permease</fullName>
    </submittedName>
</protein>
<keyword evidence="4" id="KW-1003">Cell membrane</keyword>
<keyword evidence="3" id="KW-0813">Transport</keyword>
<feature type="transmembrane region" description="Helical" evidence="8">
    <location>
        <begin position="196"/>
        <end position="220"/>
    </location>
</feature>
<proteinExistence type="inferred from homology"/>
<evidence type="ECO:0000313" key="10">
    <source>
        <dbReference type="Proteomes" id="UP001200430"/>
    </source>
</evidence>
<name>A0ABS9EN45_9BACT</name>